<comment type="caution">
    <text evidence="11">The sequence shown here is derived from an EMBL/GenBank/DDBJ whole genome shotgun (WGS) entry which is preliminary data.</text>
</comment>
<dbReference type="InterPro" id="IPR020846">
    <property type="entry name" value="MFS_dom"/>
</dbReference>
<accession>A0AAN6YMA1</accession>
<gene>
    <name evidence="11" type="ORF">QBC37DRAFT_179244</name>
</gene>
<reference evidence="11" key="2">
    <citation type="submission" date="2023-05" db="EMBL/GenBank/DDBJ databases">
        <authorList>
            <consortium name="Lawrence Berkeley National Laboratory"/>
            <person name="Steindorff A."/>
            <person name="Hensen N."/>
            <person name="Bonometti L."/>
            <person name="Westerberg I."/>
            <person name="Brannstrom I.O."/>
            <person name="Guillou S."/>
            <person name="Cros-Aarteil S."/>
            <person name="Calhoun S."/>
            <person name="Haridas S."/>
            <person name="Kuo A."/>
            <person name="Mondo S."/>
            <person name="Pangilinan J."/>
            <person name="Riley R."/>
            <person name="Labutti K."/>
            <person name="Andreopoulos B."/>
            <person name="Lipzen A."/>
            <person name="Chen C."/>
            <person name="Yanf M."/>
            <person name="Daum C."/>
            <person name="Ng V."/>
            <person name="Clum A."/>
            <person name="Ohm R."/>
            <person name="Martin F."/>
            <person name="Silar P."/>
            <person name="Natvig D."/>
            <person name="Lalanne C."/>
            <person name="Gautier V."/>
            <person name="Ament-Velasquez S.L."/>
            <person name="Kruys A."/>
            <person name="Hutchinson M.I."/>
            <person name="Powell A.J."/>
            <person name="Barry K."/>
            <person name="Miller A.N."/>
            <person name="Grigoriev I.V."/>
            <person name="Debuchy R."/>
            <person name="Gladieux P."/>
            <person name="Thoren M.H."/>
            <person name="Johannesson H."/>
        </authorList>
    </citation>
    <scope>NUCLEOTIDE SEQUENCE</scope>
    <source>
        <strain evidence="11">PSN293</strain>
    </source>
</reference>
<feature type="transmembrane region" description="Helical" evidence="9">
    <location>
        <begin position="298"/>
        <end position="321"/>
    </location>
</feature>
<evidence type="ECO:0000256" key="1">
    <source>
        <dbReference type="ARBA" id="ARBA00004141"/>
    </source>
</evidence>
<dbReference type="Gene3D" id="1.20.1250.20">
    <property type="entry name" value="MFS general substrate transporter like domains"/>
    <property type="match status" value="1"/>
</dbReference>
<dbReference type="NCBIfam" id="TIGR00879">
    <property type="entry name" value="SP"/>
    <property type="match status" value="1"/>
</dbReference>
<feature type="transmembrane region" description="Helical" evidence="9">
    <location>
        <begin position="80"/>
        <end position="101"/>
    </location>
</feature>
<evidence type="ECO:0000256" key="3">
    <source>
        <dbReference type="ARBA" id="ARBA00022448"/>
    </source>
</evidence>
<dbReference type="GO" id="GO:0016020">
    <property type="term" value="C:membrane"/>
    <property type="evidence" value="ECO:0007669"/>
    <property type="project" value="UniProtKB-SubCell"/>
</dbReference>
<keyword evidence="6 9" id="KW-0472">Membrane</keyword>
<dbReference type="PROSITE" id="PS50850">
    <property type="entry name" value="MFS"/>
    <property type="match status" value="1"/>
</dbReference>
<dbReference type="Proteomes" id="UP001301769">
    <property type="component" value="Unassembled WGS sequence"/>
</dbReference>
<reference evidence="11" key="1">
    <citation type="journal article" date="2023" name="Mol. Phylogenet. Evol.">
        <title>Genome-scale phylogeny and comparative genomics of the fungal order Sordariales.</title>
        <authorList>
            <person name="Hensen N."/>
            <person name="Bonometti L."/>
            <person name="Westerberg I."/>
            <person name="Brannstrom I.O."/>
            <person name="Guillou S."/>
            <person name="Cros-Aarteil S."/>
            <person name="Calhoun S."/>
            <person name="Haridas S."/>
            <person name="Kuo A."/>
            <person name="Mondo S."/>
            <person name="Pangilinan J."/>
            <person name="Riley R."/>
            <person name="LaButti K."/>
            <person name="Andreopoulos B."/>
            <person name="Lipzen A."/>
            <person name="Chen C."/>
            <person name="Yan M."/>
            <person name="Daum C."/>
            <person name="Ng V."/>
            <person name="Clum A."/>
            <person name="Steindorff A."/>
            <person name="Ohm R.A."/>
            <person name="Martin F."/>
            <person name="Silar P."/>
            <person name="Natvig D.O."/>
            <person name="Lalanne C."/>
            <person name="Gautier V."/>
            <person name="Ament-Velasquez S.L."/>
            <person name="Kruys A."/>
            <person name="Hutchinson M.I."/>
            <person name="Powell A.J."/>
            <person name="Barry K."/>
            <person name="Miller A.N."/>
            <person name="Grigoriev I.V."/>
            <person name="Debuchy R."/>
            <person name="Gladieux P."/>
            <person name="Hiltunen Thoren M."/>
            <person name="Johannesson H."/>
        </authorList>
    </citation>
    <scope>NUCLEOTIDE SEQUENCE</scope>
    <source>
        <strain evidence="11">PSN293</strain>
    </source>
</reference>
<dbReference type="InterPro" id="IPR036259">
    <property type="entry name" value="MFS_trans_sf"/>
</dbReference>
<evidence type="ECO:0000256" key="7">
    <source>
        <dbReference type="RuleBase" id="RU003346"/>
    </source>
</evidence>
<feature type="region of interest" description="Disordered" evidence="8">
    <location>
        <begin position="477"/>
        <end position="505"/>
    </location>
</feature>
<feature type="transmembrane region" description="Helical" evidence="9">
    <location>
        <begin position="270"/>
        <end position="291"/>
    </location>
</feature>
<feature type="transmembrane region" description="Helical" evidence="9">
    <location>
        <begin position="26"/>
        <end position="48"/>
    </location>
</feature>
<dbReference type="PRINTS" id="PR00171">
    <property type="entry name" value="SUGRTRNSPORT"/>
</dbReference>
<dbReference type="AlphaFoldDB" id="A0AAN6YMA1"/>
<evidence type="ECO:0000313" key="12">
    <source>
        <dbReference type="Proteomes" id="UP001301769"/>
    </source>
</evidence>
<evidence type="ECO:0000256" key="4">
    <source>
        <dbReference type="ARBA" id="ARBA00022692"/>
    </source>
</evidence>
<keyword evidence="3 7" id="KW-0813">Transport</keyword>
<proteinExistence type="inferred from homology"/>
<keyword evidence="5 9" id="KW-1133">Transmembrane helix</keyword>
<dbReference type="Pfam" id="PF00083">
    <property type="entry name" value="Sugar_tr"/>
    <property type="match status" value="1"/>
</dbReference>
<feature type="transmembrane region" description="Helical" evidence="9">
    <location>
        <begin position="333"/>
        <end position="358"/>
    </location>
</feature>
<dbReference type="PANTHER" id="PTHR48022">
    <property type="entry name" value="PLASTIDIC GLUCOSE TRANSPORTER 4"/>
    <property type="match status" value="1"/>
</dbReference>
<dbReference type="GO" id="GO:0005351">
    <property type="term" value="F:carbohydrate:proton symporter activity"/>
    <property type="evidence" value="ECO:0007669"/>
    <property type="project" value="TreeGrafter"/>
</dbReference>
<dbReference type="PROSITE" id="PS00217">
    <property type="entry name" value="SUGAR_TRANSPORT_2"/>
    <property type="match status" value="1"/>
</dbReference>
<feature type="domain" description="Major facilitator superfamily (MFS) profile" evidence="10">
    <location>
        <begin position="1"/>
        <end position="431"/>
    </location>
</feature>
<evidence type="ECO:0000256" key="2">
    <source>
        <dbReference type="ARBA" id="ARBA00010992"/>
    </source>
</evidence>
<evidence type="ECO:0000256" key="5">
    <source>
        <dbReference type="ARBA" id="ARBA00022989"/>
    </source>
</evidence>
<feature type="transmembrane region" description="Helical" evidence="9">
    <location>
        <begin position="243"/>
        <end position="264"/>
    </location>
</feature>
<dbReference type="FunFam" id="1.20.1250.20:FF:000134">
    <property type="entry name" value="MFS sugar transporter protein"/>
    <property type="match status" value="1"/>
</dbReference>
<feature type="transmembrane region" description="Helical" evidence="9">
    <location>
        <begin position="55"/>
        <end position="74"/>
    </location>
</feature>
<dbReference type="PROSITE" id="PS00216">
    <property type="entry name" value="SUGAR_TRANSPORT_1"/>
    <property type="match status" value="2"/>
</dbReference>
<evidence type="ECO:0000259" key="10">
    <source>
        <dbReference type="PROSITE" id="PS50850"/>
    </source>
</evidence>
<comment type="similarity">
    <text evidence="2 7">Belongs to the major facilitator superfamily. Sugar transporter (TC 2.A.1.1) family.</text>
</comment>
<organism evidence="11 12">
    <name type="scientific">Rhypophila decipiens</name>
    <dbReference type="NCBI Taxonomy" id="261697"/>
    <lineage>
        <taxon>Eukaryota</taxon>
        <taxon>Fungi</taxon>
        <taxon>Dikarya</taxon>
        <taxon>Ascomycota</taxon>
        <taxon>Pezizomycotina</taxon>
        <taxon>Sordariomycetes</taxon>
        <taxon>Sordariomycetidae</taxon>
        <taxon>Sordariales</taxon>
        <taxon>Naviculisporaceae</taxon>
        <taxon>Rhypophila</taxon>
    </lineage>
</organism>
<feature type="compositionally biased region" description="Low complexity" evidence="8">
    <location>
        <begin position="485"/>
        <end position="505"/>
    </location>
</feature>
<name>A0AAN6YMA1_9PEZI</name>
<dbReference type="InterPro" id="IPR050360">
    <property type="entry name" value="MFS_Sugar_Transporters"/>
</dbReference>
<evidence type="ECO:0000256" key="9">
    <source>
        <dbReference type="SAM" id="Phobius"/>
    </source>
</evidence>
<evidence type="ECO:0000256" key="8">
    <source>
        <dbReference type="SAM" id="MobiDB-lite"/>
    </source>
</evidence>
<dbReference type="PANTHER" id="PTHR48022:SF40">
    <property type="entry name" value="MAJOR FACILITATOR SUPERFAMILY (MFS) PROFILE DOMAIN-CONTAINING PROTEIN"/>
    <property type="match status" value="1"/>
</dbReference>
<protein>
    <submittedName>
        <fullName evidence="11">General substrate transporter</fullName>
    </submittedName>
</protein>
<evidence type="ECO:0000256" key="6">
    <source>
        <dbReference type="ARBA" id="ARBA00023136"/>
    </source>
</evidence>
<feature type="transmembrane region" description="Helical" evidence="9">
    <location>
        <begin position="370"/>
        <end position="389"/>
    </location>
</feature>
<keyword evidence="12" id="KW-1185">Reference proteome</keyword>
<dbReference type="EMBL" id="MU858051">
    <property type="protein sequence ID" value="KAK4218832.1"/>
    <property type="molecule type" value="Genomic_DNA"/>
</dbReference>
<feature type="transmembrane region" description="Helical" evidence="9">
    <location>
        <begin position="147"/>
        <end position="166"/>
    </location>
</feature>
<evidence type="ECO:0000313" key="11">
    <source>
        <dbReference type="EMBL" id="KAK4218832.1"/>
    </source>
</evidence>
<dbReference type="InterPro" id="IPR005829">
    <property type="entry name" value="Sugar_transporter_CS"/>
</dbReference>
<feature type="transmembrane region" description="Helical" evidence="9">
    <location>
        <begin position="113"/>
        <end position="135"/>
    </location>
</feature>
<dbReference type="InterPro" id="IPR003663">
    <property type="entry name" value="Sugar/inositol_transpt"/>
</dbReference>
<dbReference type="SUPFAM" id="SSF103473">
    <property type="entry name" value="MFS general substrate transporter"/>
    <property type="match status" value="1"/>
</dbReference>
<sequence>MQSFREHFSTGFKNEAGQPDIHPHQVSLVVAMLSAGTAVGALGSAPVADFYGRRLSLILGIVIFCIGAVFQVSATNIPLLVVGRTVAGVGVGLVSVLVPLYQSEMAPKWVRGTLVCAYQLSITTGLLLASIVNILTYQIVGAAAYRIPMGLQLTWAVVLALGILMLPETPRYLIKRGYKEAAALSLSRLRRLDITHPAIIEELSEIEANHDYEMRLGPDKYKDILFGEPHLGRRTLTGCGLQMLQQLTGVNFIMYYGTTFFQLANVENPYMISVIMQVINTLSTLPGLVVVESWGRRRLLIVGAIGMALCQLLIASFATATGDTGGNQQTQNYLLIVFVAIYIFFFAASWGPVVWVVTSEIYPLKVRAKSMSVSTASNWILNFAIAYGTPYMVGTTNKTGSANLGSKIFFVWGAFCIVAVVFVWCMVYETSKISLEQIDEMYERVDYAWNSKRFEPSWSFQQMRDFGFSESGIPPTEQQLELQPSRASSASTSQTDTGTSTATSSNDAKVISSMGHVDFSY</sequence>
<dbReference type="InterPro" id="IPR005828">
    <property type="entry name" value="MFS_sugar_transport-like"/>
</dbReference>
<keyword evidence="4 9" id="KW-0812">Transmembrane</keyword>
<feature type="transmembrane region" description="Helical" evidence="9">
    <location>
        <begin position="409"/>
        <end position="428"/>
    </location>
</feature>
<comment type="subcellular location">
    <subcellularLocation>
        <location evidence="1">Membrane</location>
        <topology evidence="1">Multi-pass membrane protein</topology>
    </subcellularLocation>
</comment>